<evidence type="ECO:0000313" key="4">
    <source>
        <dbReference type="EMBL" id="CAG8645552.1"/>
    </source>
</evidence>
<dbReference type="InterPro" id="IPR011009">
    <property type="entry name" value="Kinase-like_dom_sf"/>
</dbReference>
<dbReference type="EMBL" id="CAJVPJ010003861">
    <property type="protein sequence ID" value="CAG8645552.1"/>
    <property type="molecule type" value="Genomic_DNA"/>
</dbReference>
<evidence type="ECO:0000313" key="5">
    <source>
        <dbReference type="Proteomes" id="UP000789572"/>
    </source>
</evidence>
<gene>
    <name evidence="4" type="ORF">POCULU_LOCUS9661</name>
</gene>
<proteinExistence type="predicted"/>
<dbReference type="SUPFAM" id="SSF56112">
    <property type="entry name" value="Protein kinase-like (PK-like)"/>
    <property type="match status" value="1"/>
</dbReference>
<dbReference type="Pfam" id="PF00069">
    <property type="entry name" value="Pkinase"/>
    <property type="match status" value="1"/>
</dbReference>
<dbReference type="PROSITE" id="PS00107">
    <property type="entry name" value="PROTEIN_KINASE_ATP"/>
    <property type="match status" value="1"/>
</dbReference>
<dbReference type="PROSITE" id="PS00109">
    <property type="entry name" value="PROTEIN_KINASE_TYR"/>
    <property type="match status" value="1"/>
</dbReference>
<name>A0A9N9DP14_9GLOM</name>
<dbReference type="InterPro" id="IPR000719">
    <property type="entry name" value="Prot_kinase_dom"/>
</dbReference>
<dbReference type="OrthoDB" id="2156052at2759"/>
<dbReference type="Gene3D" id="1.10.510.10">
    <property type="entry name" value="Transferase(Phosphotransferase) domain 1"/>
    <property type="match status" value="1"/>
</dbReference>
<evidence type="ECO:0000256" key="2">
    <source>
        <dbReference type="SAM" id="MobiDB-lite"/>
    </source>
</evidence>
<dbReference type="GO" id="GO:0005524">
    <property type="term" value="F:ATP binding"/>
    <property type="evidence" value="ECO:0007669"/>
    <property type="project" value="UniProtKB-UniRule"/>
</dbReference>
<feature type="non-terminal residue" evidence="4">
    <location>
        <position position="444"/>
    </location>
</feature>
<dbReference type="InterPro" id="IPR017441">
    <property type="entry name" value="Protein_kinase_ATP_BS"/>
</dbReference>
<feature type="region of interest" description="Disordered" evidence="2">
    <location>
        <begin position="254"/>
        <end position="303"/>
    </location>
</feature>
<feature type="binding site" evidence="1">
    <location>
        <position position="345"/>
    </location>
    <ligand>
        <name>ATP</name>
        <dbReference type="ChEBI" id="CHEBI:30616"/>
    </ligand>
</feature>
<comment type="caution">
    <text evidence="4">The sequence shown here is derived from an EMBL/GenBank/DDBJ whole genome shotgun (WGS) entry which is preliminary data.</text>
</comment>
<sequence length="444" mass="49492">GLIGEADLLSLIPPSLGYADLRKSAQTSAATYSHIPIKVVQWVGFENDVNSMAARLNNDPQYPNPTFEQYSRVTNEEAVRRALSSNVLRKLDILGSRRNPPEEFNDHSAMQEITGEPDFILCRYVSDQNVIPLIAVEVKTKWVLSFPPGNLISKYNTEEARRQNHQIGDGGCSPLHPVKQIYGYLGHNCLQYGVLTTYNQSWFLRRPSEPHGNLYISPAIAIDNVQPTLLQCFAYLILLAHAGHTSIAPLSSPALALIPDEPPSKRRRGNRGSRGSRKPARGSGSGTGSSKGSHHQVAGGRQCSSELPRTMKLQLNDFDRQSVLGDGRSGKVFRAIWQKEEVALKICDLSKHPDYEEEMLTEVEVYYALEDLQGHYIPKLKAAGYAYGKMFFLVATEIVGSPVKVDSLNDQERHEIIKALSQIHVHGFLHRDIRAENILFQLSN</sequence>
<dbReference type="PANTHER" id="PTHR37171">
    <property type="entry name" value="SERINE/THREONINE-PROTEIN KINASE YRZF-RELATED"/>
    <property type="match status" value="1"/>
</dbReference>
<dbReference type="AlphaFoldDB" id="A0A9N9DP14"/>
<dbReference type="InterPro" id="IPR008266">
    <property type="entry name" value="Tyr_kinase_AS"/>
</dbReference>
<feature type="domain" description="Protein kinase" evidence="3">
    <location>
        <begin position="318"/>
        <end position="444"/>
    </location>
</feature>
<feature type="non-terminal residue" evidence="4">
    <location>
        <position position="1"/>
    </location>
</feature>
<reference evidence="4" key="1">
    <citation type="submission" date="2021-06" db="EMBL/GenBank/DDBJ databases">
        <authorList>
            <person name="Kallberg Y."/>
            <person name="Tangrot J."/>
            <person name="Rosling A."/>
        </authorList>
    </citation>
    <scope>NUCLEOTIDE SEQUENCE</scope>
    <source>
        <strain evidence="4">IA702</strain>
    </source>
</reference>
<keyword evidence="1" id="KW-0547">Nucleotide-binding</keyword>
<accession>A0A9N9DP14</accession>
<protein>
    <submittedName>
        <fullName evidence="4">1633_t:CDS:1</fullName>
    </submittedName>
</protein>
<organism evidence="4 5">
    <name type="scientific">Paraglomus occultum</name>
    <dbReference type="NCBI Taxonomy" id="144539"/>
    <lineage>
        <taxon>Eukaryota</taxon>
        <taxon>Fungi</taxon>
        <taxon>Fungi incertae sedis</taxon>
        <taxon>Mucoromycota</taxon>
        <taxon>Glomeromycotina</taxon>
        <taxon>Glomeromycetes</taxon>
        <taxon>Paraglomerales</taxon>
        <taxon>Paraglomeraceae</taxon>
        <taxon>Paraglomus</taxon>
    </lineage>
</organism>
<dbReference type="PROSITE" id="PS50011">
    <property type="entry name" value="PROTEIN_KINASE_DOM"/>
    <property type="match status" value="1"/>
</dbReference>
<evidence type="ECO:0000259" key="3">
    <source>
        <dbReference type="PROSITE" id="PS50011"/>
    </source>
</evidence>
<keyword evidence="5" id="KW-1185">Reference proteome</keyword>
<dbReference type="Proteomes" id="UP000789572">
    <property type="component" value="Unassembled WGS sequence"/>
</dbReference>
<dbReference type="PANTHER" id="PTHR37171:SF1">
    <property type="entry name" value="SERINE_THREONINE-PROTEIN KINASE YRZF-RELATED"/>
    <property type="match status" value="1"/>
</dbReference>
<evidence type="ECO:0000256" key="1">
    <source>
        <dbReference type="PROSITE-ProRule" id="PRU10141"/>
    </source>
</evidence>
<feature type="compositionally biased region" description="Basic residues" evidence="2">
    <location>
        <begin position="265"/>
        <end position="280"/>
    </location>
</feature>
<dbReference type="InterPro" id="IPR052396">
    <property type="entry name" value="Meiotic_Drive_Suppr_Kinase"/>
</dbReference>
<keyword evidence="1" id="KW-0067">ATP-binding</keyword>
<dbReference type="GO" id="GO:0004672">
    <property type="term" value="F:protein kinase activity"/>
    <property type="evidence" value="ECO:0007669"/>
    <property type="project" value="InterPro"/>
</dbReference>